<dbReference type="EMBL" id="SPUH01000001">
    <property type="protein sequence ID" value="TKS54863.1"/>
    <property type="molecule type" value="Genomic_DNA"/>
</dbReference>
<feature type="transmembrane region" description="Helical" evidence="1">
    <location>
        <begin position="79"/>
        <end position="97"/>
    </location>
</feature>
<accession>A0A4Z1RFC0</accession>
<organism evidence="2 3">
    <name type="scientific">Luteimonas yindakuii</name>
    <dbReference type="NCBI Taxonomy" id="2565782"/>
    <lineage>
        <taxon>Bacteria</taxon>
        <taxon>Pseudomonadati</taxon>
        <taxon>Pseudomonadota</taxon>
        <taxon>Gammaproteobacteria</taxon>
        <taxon>Lysobacterales</taxon>
        <taxon>Lysobacteraceae</taxon>
        <taxon>Luteimonas</taxon>
    </lineage>
</organism>
<keyword evidence="3" id="KW-1185">Reference proteome</keyword>
<dbReference type="RefSeq" id="WP_134674220.1">
    <property type="nucleotide sequence ID" value="NZ_SPUH01000001.1"/>
</dbReference>
<keyword evidence="1" id="KW-0472">Membrane</keyword>
<gene>
    <name evidence="2" type="ORF">E4582_08890</name>
</gene>
<comment type="caution">
    <text evidence="2">The sequence shown here is derived from an EMBL/GenBank/DDBJ whole genome shotgun (WGS) entry which is preliminary data.</text>
</comment>
<feature type="transmembrane region" description="Helical" evidence="1">
    <location>
        <begin position="48"/>
        <end position="67"/>
    </location>
</feature>
<dbReference type="AlphaFoldDB" id="A0A4Z1RFC0"/>
<feature type="transmembrane region" description="Helical" evidence="1">
    <location>
        <begin position="12"/>
        <end position="28"/>
    </location>
</feature>
<protein>
    <submittedName>
        <fullName evidence="2">Uncharacterized protein</fullName>
    </submittedName>
</protein>
<evidence type="ECO:0000256" key="1">
    <source>
        <dbReference type="SAM" id="Phobius"/>
    </source>
</evidence>
<keyword evidence="1" id="KW-1133">Transmembrane helix</keyword>
<evidence type="ECO:0000313" key="2">
    <source>
        <dbReference type="EMBL" id="TKS54863.1"/>
    </source>
</evidence>
<reference evidence="2 3" key="1">
    <citation type="submission" date="2019-01" db="EMBL/GenBank/DDBJ databases">
        <authorList>
            <person name="Zhang S."/>
        </authorList>
    </citation>
    <scope>NUCLEOTIDE SEQUENCE [LARGE SCALE GENOMIC DNA]</scope>
    <source>
        <strain evidence="2 3">1626</strain>
    </source>
</reference>
<keyword evidence="1" id="KW-0812">Transmembrane</keyword>
<proteinExistence type="predicted"/>
<sequence length="186" mass="20557">MQRNRSRVSAAGFYIAIALIAYALIGALSNNLYLPGKYSRGLYLHEDAIPPALLGIVLFALLFPLSHFRDSAWLRRARVVLKVGAALSMLACLYVIANPSGRRLATTAECQQTFRKLAHFAGEMSGDGHVQAWLAERSSQCASAPILASYHHCIARAQQPAETNDCARQAEDLFQRDNATRPKRMR</sequence>
<name>A0A4Z1RFC0_9GAMM</name>
<evidence type="ECO:0000313" key="3">
    <source>
        <dbReference type="Proteomes" id="UP000298681"/>
    </source>
</evidence>
<dbReference type="Proteomes" id="UP000298681">
    <property type="component" value="Unassembled WGS sequence"/>
</dbReference>